<evidence type="ECO:0000256" key="1">
    <source>
        <dbReference type="SAM" id="Phobius"/>
    </source>
</evidence>
<feature type="transmembrane region" description="Helical" evidence="1">
    <location>
        <begin position="30"/>
        <end position="51"/>
    </location>
</feature>
<organism evidence="2 3">
    <name type="scientific">Loxodonta africana</name>
    <name type="common">African elephant</name>
    <dbReference type="NCBI Taxonomy" id="9785"/>
    <lineage>
        <taxon>Eukaryota</taxon>
        <taxon>Metazoa</taxon>
        <taxon>Chordata</taxon>
        <taxon>Craniata</taxon>
        <taxon>Vertebrata</taxon>
        <taxon>Euteleostomi</taxon>
        <taxon>Mammalia</taxon>
        <taxon>Eutheria</taxon>
        <taxon>Afrotheria</taxon>
        <taxon>Proboscidea</taxon>
        <taxon>Elephantidae</taxon>
        <taxon>Loxodonta</taxon>
    </lineage>
</organism>
<dbReference type="GeneTree" id="ENSGT00940000163675"/>
<reference evidence="2" key="3">
    <citation type="submission" date="2025-09" db="UniProtKB">
        <authorList>
            <consortium name="Ensembl"/>
        </authorList>
    </citation>
    <scope>IDENTIFICATION</scope>
    <source>
        <strain evidence="2">Isolate ISIS603380</strain>
    </source>
</reference>
<keyword evidence="1" id="KW-0812">Transmembrane</keyword>
<accession>G3UMV4</accession>
<evidence type="ECO:0000313" key="2">
    <source>
        <dbReference type="Ensembl" id="ENSLAFP00000029163.1"/>
    </source>
</evidence>
<dbReference type="eggNOG" id="ENOG502SXVG">
    <property type="taxonomic scope" value="Eukaryota"/>
</dbReference>
<sequence>VTFIFFTLMLFPINLWIFEWKRNLSIPIGWSYFIGWLVFLLYVTCAILCYFNQKNFWSLVLTHPFDTVSCRSSFGSTRGS</sequence>
<keyword evidence="3" id="KW-1185">Reference proteome</keyword>
<dbReference type="STRING" id="9785.ENSLAFP00000029163"/>
<name>G3UMV4_LOXAF</name>
<protein>
    <recommendedName>
        <fullName evidence="4">Outer dense fiber of sperm tails 4</fullName>
    </recommendedName>
</protein>
<proteinExistence type="predicted"/>
<evidence type="ECO:0000313" key="3">
    <source>
        <dbReference type="Proteomes" id="UP000007646"/>
    </source>
</evidence>
<reference evidence="2" key="2">
    <citation type="submission" date="2025-08" db="UniProtKB">
        <authorList>
            <consortium name="Ensembl"/>
        </authorList>
    </citation>
    <scope>IDENTIFICATION</scope>
    <source>
        <strain evidence="2">Isolate ISIS603380</strain>
    </source>
</reference>
<keyword evidence="1" id="KW-0472">Membrane</keyword>
<evidence type="ECO:0008006" key="4">
    <source>
        <dbReference type="Google" id="ProtNLM"/>
    </source>
</evidence>
<dbReference type="Ensembl" id="ENSLAFT00000036912.1">
    <property type="protein sequence ID" value="ENSLAFP00000029163.1"/>
    <property type="gene ID" value="ENSLAFG00000031643.1"/>
</dbReference>
<keyword evidence="1" id="KW-1133">Transmembrane helix</keyword>
<dbReference type="AlphaFoldDB" id="G3UMV4"/>
<dbReference type="InParanoid" id="G3UMV4"/>
<reference evidence="2 3" key="1">
    <citation type="submission" date="2009-06" db="EMBL/GenBank/DDBJ databases">
        <title>The Genome Sequence of Loxodonta africana (African elephant).</title>
        <authorList>
            <person name="Di Palma F."/>
            <person name="Heiman D."/>
            <person name="Young S."/>
            <person name="Johnson J."/>
            <person name="Lander E.S."/>
            <person name="Lindblad-Toh K."/>
        </authorList>
    </citation>
    <scope>NUCLEOTIDE SEQUENCE [LARGE SCALE GENOMIC DNA]</scope>
    <source>
        <strain evidence="2 3">Isolate ISIS603380</strain>
    </source>
</reference>
<dbReference type="HOGENOM" id="CLU_151380_0_0_1"/>
<dbReference type="Proteomes" id="UP000007646">
    <property type="component" value="Unassembled WGS sequence"/>
</dbReference>